<dbReference type="GO" id="GO:0006310">
    <property type="term" value="P:DNA recombination"/>
    <property type="evidence" value="ECO:0007669"/>
    <property type="project" value="UniProtKB-KW"/>
</dbReference>
<keyword evidence="4" id="KW-1185">Reference proteome</keyword>
<evidence type="ECO:0000313" key="3">
    <source>
        <dbReference type="EMBL" id="TFD95462.1"/>
    </source>
</evidence>
<name>A0A4Y8L001_9BACT</name>
<dbReference type="Proteomes" id="UP000297861">
    <property type="component" value="Unassembled WGS sequence"/>
</dbReference>
<keyword evidence="1" id="KW-0233">DNA recombination</keyword>
<dbReference type="SUPFAM" id="SSF56349">
    <property type="entry name" value="DNA breaking-rejoining enzymes"/>
    <property type="match status" value="1"/>
</dbReference>
<dbReference type="Gene3D" id="1.10.443.10">
    <property type="entry name" value="Intergrase catalytic core"/>
    <property type="match status" value="1"/>
</dbReference>
<dbReference type="AlphaFoldDB" id="A0A4Y8L001"/>
<dbReference type="STRING" id="1121485.GCA_000426485_02585"/>
<dbReference type="InterPro" id="IPR002104">
    <property type="entry name" value="Integrase_catalytic"/>
</dbReference>
<dbReference type="EMBL" id="SOML01000008">
    <property type="protein sequence ID" value="TFD95462.1"/>
    <property type="molecule type" value="Genomic_DNA"/>
</dbReference>
<dbReference type="Pfam" id="PF00589">
    <property type="entry name" value="Phage_integrase"/>
    <property type="match status" value="1"/>
</dbReference>
<dbReference type="InterPro" id="IPR011010">
    <property type="entry name" value="DNA_brk_join_enz"/>
</dbReference>
<reference evidence="3 4" key="1">
    <citation type="submission" date="2019-03" db="EMBL/GenBank/DDBJ databases">
        <title>San Antonio Military Medical Center submission to MRSN (WRAIR), pending publication.</title>
        <authorList>
            <person name="Blyth D.M."/>
            <person name="Mccarthy S.L."/>
            <person name="Schall S.E."/>
            <person name="Stam J.A."/>
            <person name="Ong A.C."/>
            <person name="Mcgann P.T."/>
        </authorList>
    </citation>
    <scope>NUCLEOTIDE SEQUENCE [LARGE SCALE GENOMIC DNA]</scope>
    <source>
        <strain evidence="3 4">MRSN571793</strain>
    </source>
</reference>
<organism evidence="3 4">
    <name type="scientific">Dysgonomonas capnocytophagoides</name>
    <dbReference type="NCBI Taxonomy" id="45254"/>
    <lineage>
        <taxon>Bacteria</taxon>
        <taxon>Pseudomonadati</taxon>
        <taxon>Bacteroidota</taxon>
        <taxon>Bacteroidia</taxon>
        <taxon>Bacteroidales</taxon>
        <taxon>Dysgonomonadaceae</taxon>
        <taxon>Dysgonomonas</taxon>
    </lineage>
</organism>
<dbReference type="InterPro" id="IPR013762">
    <property type="entry name" value="Integrase-like_cat_sf"/>
</dbReference>
<dbReference type="GO" id="GO:0015074">
    <property type="term" value="P:DNA integration"/>
    <property type="evidence" value="ECO:0007669"/>
    <property type="project" value="InterPro"/>
</dbReference>
<accession>A0A4Y8L001</accession>
<evidence type="ECO:0000313" key="4">
    <source>
        <dbReference type="Proteomes" id="UP000297861"/>
    </source>
</evidence>
<comment type="caution">
    <text evidence="3">The sequence shown here is derived from an EMBL/GenBank/DDBJ whole genome shotgun (WGS) entry which is preliminary data.</text>
</comment>
<sequence length="75" mass="8469">MLIDILKDWVASAGIRKHIPFHCFRHTFAALQVALGADIYTVIKMLTHKNVSTTQIYADLVNAMKRESANKISLK</sequence>
<evidence type="ECO:0000259" key="2">
    <source>
        <dbReference type="PROSITE" id="PS51898"/>
    </source>
</evidence>
<gene>
    <name evidence="3" type="ORF">E2605_12945</name>
</gene>
<dbReference type="OrthoDB" id="9806835at2"/>
<evidence type="ECO:0000256" key="1">
    <source>
        <dbReference type="ARBA" id="ARBA00023172"/>
    </source>
</evidence>
<dbReference type="PROSITE" id="PS51898">
    <property type="entry name" value="TYR_RECOMBINASE"/>
    <property type="match status" value="1"/>
</dbReference>
<feature type="domain" description="Tyr recombinase" evidence="2">
    <location>
        <begin position="1"/>
        <end position="70"/>
    </location>
</feature>
<dbReference type="GO" id="GO:0003677">
    <property type="term" value="F:DNA binding"/>
    <property type="evidence" value="ECO:0007669"/>
    <property type="project" value="InterPro"/>
</dbReference>
<proteinExistence type="predicted"/>
<protein>
    <recommendedName>
        <fullName evidence="2">Tyr recombinase domain-containing protein</fullName>
    </recommendedName>
</protein>